<proteinExistence type="predicted"/>
<name>F5YDT5_LEAAZ</name>
<evidence type="ECO:0000256" key="6">
    <source>
        <dbReference type="ARBA" id="ARBA00023136"/>
    </source>
</evidence>
<comment type="subcellular location">
    <subcellularLocation>
        <location evidence="1">Cell membrane</location>
        <topology evidence="1">Multi-pass membrane protein</topology>
    </subcellularLocation>
</comment>
<evidence type="ECO:0000256" key="4">
    <source>
        <dbReference type="ARBA" id="ARBA00022692"/>
    </source>
</evidence>
<dbReference type="eggNOG" id="COG2814">
    <property type="taxonomic scope" value="Bacteria"/>
</dbReference>
<feature type="transmembrane region" description="Helical" evidence="7">
    <location>
        <begin position="169"/>
        <end position="191"/>
    </location>
</feature>
<feature type="transmembrane region" description="Helical" evidence="7">
    <location>
        <begin position="143"/>
        <end position="163"/>
    </location>
</feature>
<dbReference type="AlphaFoldDB" id="F5YDT5"/>
<evidence type="ECO:0000256" key="7">
    <source>
        <dbReference type="SAM" id="Phobius"/>
    </source>
</evidence>
<dbReference type="KEGG" id="taz:TREAZ_2677"/>
<feature type="transmembrane region" description="Helical" evidence="7">
    <location>
        <begin position="357"/>
        <end position="377"/>
    </location>
</feature>
<evidence type="ECO:0000256" key="5">
    <source>
        <dbReference type="ARBA" id="ARBA00022989"/>
    </source>
</evidence>
<feature type="transmembrane region" description="Helical" evidence="7">
    <location>
        <begin position="20"/>
        <end position="41"/>
    </location>
</feature>
<keyword evidence="5 7" id="KW-1133">Transmembrane helix</keyword>
<reference evidence="8 9" key="2">
    <citation type="journal article" date="2011" name="ISME J.">
        <title>RNA-seq reveals cooperative metabolic interactions between two termite-gut spirochete species in co-culture.</title>
        <authorList>
            <person name="Rosenthal A.Z."/>
            <person name="Matson E.G."/>
            <person name="Eldar A."/>
            <person name="Leadbetter J.R."/>
        </authorList>
    </citation>
    <scope>NUCLEOTIDE SEQUENCE [LARGE SCALE GENOMIC DNA]</scope>
    <source>
        <strain evidence="9">ATCC BAA-888 / DSM 13862 / ZAS-9</strain>
    </source>
</reference>
<evidence type="ECO:0000256" key="3">
    <source>
        <dbReference type="ARBA" id="ARBA00022475"/>
    </source>
</evidence>
<protein>
    <submittedName>
        <fullName evidence="8">Transporter, major facilitator family</fullName>
    </submittedName>
</protein>
<keyword evidence="2" id="KW-0813">Transport</keyword>
<feature type="transmembrane region" description="Helical" evidence="7">
    <location>
        <begin position="294"/>
        <end position="311"/>
    </location>
</feature>
<feature type="transmembrane region" description="Helical" evidence="7">
    <location>
        <begin position="105"/>
        <end position="122"/>
    </location>
</feature>
<keyword evidence="3" id="KW-1003">Cell membrane</keyword>
<dbReference type="EMBL" id="CP001841">
    <property type="protein sequence ID" value="AEF81139.1"/>
    <property type="molecule type" value="Genomic_DNA"/>
</dbReference>
<evidence type="ECO:0000256" key="1">
    <source>
        <dbReference type="ARBA" id="ARBA00004651"/>
    </source>
</evidence>
<dbReference type="GO" id="GO:0022857">
    <property type="term" value="F:transmembrane transporter activity"/>
    <property type="evidence" value="ECO:0007669"/>
    <property type="project" value="InterPro"/>
</dbReference>
<feature type="transmembrane region" description="Helical" evidence="7">
    <location>
        <begin position="383"/>
        <end position="400"/>
    </location>
</feature>
<dbReference type="InterPro" id="IPR036259">
    <property type="entry name" value="MFS_trans_sf"/>
</dbReference>
<dbReference type="Pfam" id="PF07690">
    <property type="entry name" value="MFS_1"/>
    <property type="match status" value="1"/>
</dbReference>
<reference evidence="9" key="1">
    <citation type="submission" date="2009-12" db="EMBL/GenBank/DDBJ databases">
        <title>Complete sequence of Treponema azotonutricium strain ZAS-9.</title>
        <authorList>
            <person name="Tetu S.G."/>
            <person name="Matson E."/>
            <person name="Ren Q."/>
            <person name="Seshadri R."/>
            <person name="Elbourne L."/>
            <person name="Hassan K.A."/>
            <person name="Durkin A."/>
            <person name="Radune D."/>
            <person name="Mohamoud Y."/>
            <person name="Shay R."/>
            <person name="Jin S."/>
            <person name="Zhang X."/>
            <person name="Lucey K."/>
            <person name="Ballor N.R."/>
            <person name="Ottesen E."/>
            <person name="Rosenthal R."/>
            <person name="Allen A."/>
            <person name="Leadbetter J.R."/>
            <person name="Paulsen I.T."/>
        </authorList>
    </citation>
    <scope>NUCLEOTIDE SEQUENCE [LARGE SCALE GENOMIC DNA]</scope>
    <source>
        <strain evidence="9">ATCC BAA-888 / DSM 13862 / ZAS-9</strain>
    </source>
</reference>
<dbReference type="SUPFAM" id="SSF103473">
    <property type="entry name" value="MFS general substrate transporter"/>
    <property type="match status" value="1"/>
</dbReference>
<dbReference type="OrthoDB" id="368299at2"/>
<keyword evidence="4 7" id="KW-0812">Transmembrane</keyword>
<dbReference type="GO" id="GO:0005886">
    <property type="term" value="C:plasma membrane"/>
    <property type="evidence" value="ECO:0007669"/>
    <property type="project" value="UniProtKB-SubCell"/>
</dbReference>
<evidence type="ECO:0000313" key="9">
    <source>
        <dbReference type="Proteomes" id="UP000009222"/>
    </source>
</evidence>
<feature type="transmembrane region" description="Helical" evidence="7">
    <location>
        <begin position="232"/>
        <end position="253"/>
    </location>
</feature>
<sequence length="405" mass="44534">MFSSLRLVKKLPISRNNILFLCAFFYSFSINILSFTLLYLLTDKFGFSAGQVGASLALGTGIYFLGCTIYQRFGNKGKPKYILPAAVFCSFISTFILALTTSGSAAVITWGFIQGATGFFWPPLMAWFTQGLDETELNHDISWYNRAWMSALLIGPLVGGALYRVSTALVFALVCLCLFSIVAVLVFLAFFTEPGRKDNTTGQQDEAKTAKKNPLIPERLEKSIQSYKIRGWIGGVCSNLFSGVLGNVVPLYIRDTLGYTEKTAGLVMLFRGIAGVLAFTFFAKFIFWHFNKKWILFLHGSLIVSSLILLFSGKMILLYMIIAFAFGFISAGCYNNSIFHSGVDKKNPAKNMALHEIFLSIGGAAGSLGGGYCLQFFGMGSTFFILAIIQGAGLAAQFYLDRRQA</sequence>
<feature type="transmembrane region" description="Helical" evidence="7">
    <location>
        <begin position="265"/>
        <end position="287"/>
    </location>
</feature>
<dbReference type="RefSeq" id="WP_015712853.1">
    <property type="nucleotide sequence ID" value="NC_015577.1"/>
</dbReference>
<keyword evidence="6 7" id="KW-0472">Membrane</keyword>
<dbReference type="Gene3D" id="1.20.1250.20">
    <property type="entry name" value="MFS general substrate transporter like domains"/>
    <property type="match status" value="2"/>
</dbReference>
<dbReference type="FunCoup" id="F5YDT5">
    <property type="interactions" value="6"/>
</dbReference>
<evidence type="ECO:0000256" key="2">
    <source>
        <dbReference type="ARBA" id="ARBA00022448"/>
    </source>
</evidence>
<dbReference type="InterPro" id="IPR011701">
    <property type="entry name" value="MFS"/>
</dbReference>
<keyword evidence="9" id="KW-1185">Reference proteome</keyword>
<feature type="transmembrane region" description="Helical" evidence="7">
    <location>
        <begin position="47"/>
        <end position="69"/>
    </location>
</feature>
<dbReference type="HOGENOM" id="CLU_679601_0_0_12"/>
<organism evidence="8 9">
    <name type="scientific">Leadbettera azotonutricia (strain ATCC BAA-888 / DSM 13862 / ZAS-9)</name>
    <name type="common">Treponema azotonutricium</name>
    <dbReference type="NCBI Taxonomy" id="545695"/>
    <lineage>
        <taxon>Bacteria</taxon>
        <taxon>Pseudomonadati</taxon>
        <taxon>Spirochaetota</taxon>
        <taxon>Spirochaetia</taxon>
        <taxon>Spirochaetales</taxon>
        <taxon>Breznakiellaceae</taxon>
        <taxon>Leadbettera</taxon>
    </lineage>
</organism>
<dbReference type="InParanoid" id="F5YDT5"/>
<dbReference type="PANTHER" id="PTHR23517">
    <property type="entry name" value="RESISTANCE PROTEIN MDTM, PUTATIVE-RELATED-RELATED"/>
    <property type="match status" value="1"/>
</dbReference>
<dbReference type="InterPro" id="IPR050171">
    <property type="entry name" value="MFS_Transporters"/>
</dbReference>
<feature type="transmembrane region" description="Helical" evidence="7">
    <location>
        <begin position="317"/>
        <end position="336"/>
    </location>
</feature>
<dbReference type="Proteomes" id="UP000009222">
    <property type="component" value="Chromosome"/>
</dbReference>
<gene>
    <name evidence="8" type="ordered locus">TREAZ_2677</name>
</gene>
<evidence type="ECO:0000313" key="8">
    <source>
        <dbReference type="EMBL" id="AEF81139.1"/>
    </source>
</evidence>
<dbReference type="STRING" id="545695.TREAZ_2677"/>
<accession>F5YDT5</accession>
<feature type="transmembrane region" description="Helical" evidence="7">
    <location>
        <begin position="81"/>
        <end position="99"/>
    </location>
</feature>